<dbReference type="EMBL" id="AP027452">
    <property type="protein sequence ID" value="BDY32279.1"/>
    <property type="molecule type" value="Genomic_DNA"/>
</dbReference>
<evidence type="ECO:0000313" key="1">
    <source>
        <dbReference type="EMBL" id="BBX37458.1"/>
    </source>
</evidence>
<evidence type="ECO:0000313" key="4">
    <source>
        <dbReference type="Proteomes" id="UP001241092"/>
    </source>
</evidence>
<reference evidence="2" key="3">
    <citation type="submission" date="2023-03" db="EMBL/GenBank/DDBJ databases">
        <title>Draft genome sequence of a Mycolicibacterium mageritense strain H4_3_1 isolated from a hybrid biological-inorganic system reactor.</title>
        <authorList>
            <person name="Feng X."/>
            <person name="Kazama D."/>
            <person name="Sato K."/>
            <person name="Kobayashi H."/>
        </authorList>
    </citation>
    <scope>NUCLEOTIDE SEQUENCE</scope>
    <source>
        <strain evidence="2">H4_3_1</strain>
    </source>
</reference>
<dbReference type="Proteomes" id="UP001241092">
    <property type="component" value="Chromosome"/>
</dbReference>
<name>A0AAI8U098_MYCME</name>
<reference evidence="1" key="2">
    <citation type="submission" date="2020-02" db="EMBL/GenBank/DDBJ databases">
        <authorList>
            <person name="Matsumoto Y."/>
            <person name="Motooka D."/>
            <person name="Nakamura S."/>
        </authorList>
    </citation>
    <scope>NUCLEOTIDE SEQUENCE</scope>
    <source>
        <strain evidence="1">JCM 12375</strain>
    </source>
</reference>
<organism evidence="2 4">
    <name type="scientific">Mycolicibacterium mageritense</name>
    <name type="common">Mycobacterium mageritense</name>
    <dbReference type="NCBI Taxonomy" id="53462"/>
    <lineage>
        <taxon>Bacteria</taxon>
        <taxon>Bacillati</taxon>
        <taxon>Actinomycetota</taxon>
        <taxon>Actinomycetes</taxon>
        <taxon>Mycobacteriales</taxon>
        <taxon>Mycobacteriaceae</taxon>
        <taxon>Mycolicibacterium</taxon>
    </lineage>
</organism>
<accession>A0AAI8U098</accession>
<proteinExistence type="predicted"/>
<dbReference type="AlphaFoldDB" id="A0AAI8U098"/>
<dbReference type="EMBL" id="AP022567">
    <property type="protein sequence ID" value="BBX37458.1"/>
    <property type="molecule type" value="Genomic_DNA"/>
</dbReference>
<reference evidence="1 3" key="1">
    <citation type="journal article" date="2019" name="Emerg. Microbes Infect.">
        <title>Comprehensive subspecies identification of 175 nontuberculous mycobacteria species based on 7547 genomic profiles.</title>
        <authorList>
            <person name="Matsumoto Y."/>
            <person name="Kinjo T."/>
            <person name="Motooka D."/>
            <person name="Nabeya D."/>
            <person name="Jung N."/>
            <person name="Uechi K."/>
            <person name="Horii T."/>
            <person name="Iida T."/>
            <person name="Fujita J."/>
            <person name="Nakamura S."/>
        </authorList>
    </citation>
    <scope>NUCLEOTIDE SEQUENCE [LARGE SCALE GENOMIC DNA]</scope>
    <source>
        <strain evidence="1 3">JCM 12375</strain>
    </source>
</reference>
<dbReference type="Proteomes" id="UP000465622">
    <property type="component" value="Chromosome"/>
</dbReference>
<protein>
    <submittedName>
        <fullName evidence="2">Uncharacterized protein</fullName>
    </submittedName>
</protein>
<dbReference type="RefSeq" id="WP_036440683.1">
    <property type="nucleotide sequence ID" value="NZ_AP022567.1"/>
</dbReference>
<keyword evidence="3" id="KW-1185">Reference proteome</keyword>
<evidence type="ECO:0000313" key="3">
    <source>
        <dbReference type="Proteomes" id="UP000465622"/>
    </source>
</evidence>
<evidence type="ECO:0000313" key="2">
    <source>
        <dbReference type="EMBL" id="BDY32279.1"/>
    </source>
</evidence>
<sequence>MKTPACLTRHHKLPPAATYQLTDRLHAGRVVQVPADAIPVTVSAWLSEPGVHSPLVREFADAVGAGDWPAALALGDWLSIDIAVA</sequence>
<gene>
    <name evidence="2" type="ORF">hbim_06242</name>
    <name evidence="1" type="ORF">MMAGJ_67400</name>
</gene>